<feature type="compositionally biased region" description="Polar residues" evidence="1">
    <location>
        <begin position="87"/>
        <end position="96"/>
    </location>
</feature>
<keyword evidence="4" id="KW-1185">Reference proteome</keyword>
<dbReference type="AlphaFoldDB" id="A0A5N6YVM5"/>
<keyword evidence="2" id="KW-0472">Membrane</keyword>
<evidence type="ECO:0000313" key="3">
    <source>
        <dbReference type="EMBL" id="KAE8349525.1"/>
    </source>
</evidence>
<dbReference type="OrthoDB" id="4187771at2759"/>
<gene>
    <name evidence="3" type="ORF">BDV28DRAFT_141068</name>
</gene>
<keyword evidence="2" id="KW-1133">Transmembrane helix</keyword>
<name>A0A5N6YVM5_9EURO</name>
<feature type="transmembrane region" description="Helical" evidence="2">
    <location>
        <begin position="6"/>
        <end position="29"/>
    </location>
</feature>
<evidence type="ECO:0000313" key="4">
    <source>
        <dbReference type="Proteomes" id="UP000327118"/>
    </source>
</evidence>
<reference evidence="4" key="1">
    <citation type="submission" date="2019-04" db="EMBL/GenBank/DDBJ databases">
        <title>Friends and foes A comparative genomics studyof 23 Aspergillus species from section Flavi.</title>
        <authorList>
            <consortium name="DOE Joint Genome Institute"/>
            <person name="Kjaerbolling I."/>
            <person name="Vesth T."/>
            <person name="Frisvad J.C."/>
            <person name="Nybo J.L."/>
            <person name="Theobald S."/>
            <person name="Kildgaard S."/>
            <person name="Isbrandt T."/>
            <person name="Kuo A."/>
            <person name="Sato A."/>
            <person name="Lyhne E.K."/>
            <person name="Kogle M.E."/>
            <person name="Wiebenga A."/>
            <person name="Kun R.S."/>
            <person name="Lubbers R.J."/>
            <person name="Makela M.R."/>
            <person name="Barry K."/>
            <person name="Chovatia M."/>
            <person name="Clum A."/>
            <person name="Daum C."/>
            <person name="Haridas S."/>
            <person name="He G."/>
            <person name="LaButti K."/>
            <person name="Lipzen A."/>
            <person name="Mondo S."/>
            <person name="Riley R."/>
            <person name="Salamov A."/>
            <person name="Simmons B.A."/>
            <person name="Magnuson J.K."/>
            <person name="Henrissat B."/>
            <person name="Mortensen U.H."/>
            <person name="Larsen T.O."/>
            <person name="Devries R.P."/>
            <person name="Grigoriev I.V."/>
            <person name="Machida M."/>
            <person name="Baker S.E."/>
            <person name="Andersen M.R."/>
        </authorList>
    </citation>
    <scope>NUCLEOTIDE SEQUENCE [LARGE SCALE GENOMIC DNA]</scope>
    <source>
        <strain evidence="4">CBS 553.77</strain>
    </source>
</reference>
<dbReference type="Proteomes" id="UP000327118">
    <property type="component" value="Unassembled WGS sequence"/>
</dbReference>
<evidence type="ECO:0000256" key="1">
    <source>
        <dbReference type="SAM" id="MobiDB-lite"/>
    </source>
</evidence>
<accession>A0A5N6YVM5</accession>
<dbReference type="EMBL" id="ML739298">
    <property type="protein sequence ID" value="KAE8349525.1"/>
    <property type="molecule type" value="Genomic_DNA"/>
</dbReference>
<sequence length="107" mass="11388">MRVSRIFNSLIGSFIVVNLLPYVLVVTAFRLDFLTYNLPYHLFQRSLPGLLITAPAGAVGYQPPPGPVPNNALPIETGAVAEKGPQGLSQESTQESAKVDGTPPLTA</sequence>
<proteinExistence type="predicted"/>
<protein>
    <submittedName>
        <fullName evidence="3">Uncharacterized protein</fullName>
    </submittedName>
</protein>
<evidence type="ECO:0000256" key="2">
    <source>
        <dbReference type="SAM" id="Phobius"/>
    </source>
</evidence>
<organism evidence="3 4">
    <name type="scientific">Aspergillus coremiiformis</name>
    <dbReference type="NCBI Taxonomy" id="138285"/>
    <lineage>
        <taxon>Eukaryota</taxon>
        <taxon>Fungi</taxon>
        <taxon>Dikarya</taxon>
        <taxon>Ascomycota</taxon>
        <taxon>Pezizomycotina</taxon>
        <taxon>Eurotiomycetes</taxon>
        <taxon>Eurotiomycetidae</taxon>
        <taxon>Eurotiales</taxon>
        <taxon>Aspergillaceae</taxon>
        <taxon>Aspergillus</taxon>
        <taxon>Aspergillus subgen. Circumdati</taxon>
    </lineage>
</organism>
<feature type="region of interest" description="Disordered" evidence="1">
    <location>
        <begin position="63"/>
        <end position="107"/>
    </location>
</feature>
<keyword evidence="2" id="KW-0812">Transmembrane</keyword>